<dbReference type="RefSeq" id="WP_132280266.1">
    <property type="nucleotide sequence ID" value="NZ_JAOBST010000062.1"/>
</dbReference>
<keyword evidence="4 6" id="KW-0456">Lyase</keyword>
<comment type="pathway">
    <text evidence="1">Carbohydrate acid metabolism.</text>
</comment>
<comment type="similarity">
    <text evidence="2">Belongs to the KHG/KDPG aldolase family.</text>
</comment>
<dbReference type="Gene3D" id="3.20.20.70">
    <property type="entry name" value="Aldolase class I"/>
    <property type="match status" value="1"/>
</dbReference>
<dbReference type="EMBL" id="SMMX01000018">
    <property type="protein sequence ID" value="TDA20609.1"/>
    <property type="molecule type" value="Genomic_DNA"/>
</dbReference>
<dbReference type="EC" id="4.1.2.14" evidence="6"/>
<gene>
    <name evidence="6" type="primary">eda</name>
    <name evidence="6" type="ORF">E1963_16305</name>
</gene>
<evidence type="ECO:0000256" key="2">
    <source>
        <dbReference type="ARBA" id="ARBA00006906"/>
    </source>
</evidence>
<evidence type="ECO:0000256" key="3">
    <source>
        <dbReference type="ARBA" id="ARBA00011233"/>
    </source>
</evidence>
<dbReference type="InterPro" id="IPR013785">
    <property type="entry name" value="Aldolase_TIM"/>
</dbReference>
<evidence type="ECO:0000256" key="4">
    <source>
        <dbReference type="ARBA" id="ARBA00023239"/>
    </source>
</evidence>
<protein>
    <submittedName>
        <fullName evidence="6">Bifunctional 4-hydroxy-2-oxoglutarate aldolase/2-dehydro-3-deoxy-phosphogluconate aldolase</fullName>
        <ecNumber evidence="6">4.1.2.14</ecNumber>
        <ecNumber evidence="6">4.1.3.16</ecNumber>
    </submittedName>
</protein>
<reference evidence="6 7" key="1">
    <citation type="journal article" date="2016" name="Nat. Microbiol.">
        <title>The Mouse Intestinal Bacterial Collection (miBC) provides host-specific insight into cultured diversity and functional potential of the gut microbiota.</title>
        <authorList>
            <person name="Lagkouvardos I."/>
            <person name="Pukall R."/>
            <person name="Abt B."/>
            <person name="Foesel B.U."/>
            <person name="Meier-Kolthoff J.P."/>
            <person name="Kumar N."/>
            <person name="Bresciani A."/>
            <person name="Martinez I."/>
            <person name="Just S."/>
            <person name="Ziegler C."/>
            <person name="Brugiroux S."/>
            <person name="Garzetti D."/>
            <person name="Wenning M."/>
            <person name="Bui T.P."/>
            <person name="Wang J."/>
            <person name="Hugenholtz F."/>
            <person name="Plugge C.M."/>
            <person name="Peterson D.A."/>
            <person name="Hornef M.W."/>
            <person name="Baines J.F."/>
            <person name="Smidt H."/>
            <person name="Walter J."/>
            <person name="Kristiansen K."/>
            <person name="Nielsen H.B."/>
            <person name="Haller D."/>
            <person name="Overmann J."/>
            <person name="Stecher B."/>
            <person name="Clavel T."/>
        </authorList>
    </citation>
    <scope>NUCLEOTIDE SEQUENCE [LARGE SCALE GENOMIC DNA]</scope>
    <source>
        <strain evidence="6 7">DSM 28560</strain>
    </source>
</reference>
<dbReference type="NCBIfam" id="TIGR01182">
    <property type="entry name" value="eda"/>
    <property type="match status" value="1"/>
</dbReference>
<dbReference type="Pfam" id="PF01081">
    <property type="entry name" value="Aldolase"/>
    <property type="match status" value="1"/>
</dbReference>
<evidence type="ECO:0000313" key="7">
    <source>
        <dbReference type="Proteomes" id="UP000295710"/>
    </source>
</evidence>
<evidence type="ECO:0000256" key="5">
    <source>
        <dbReference type="ARBA" id="ARBA00023277"/>
    </source>
</evidence>
<dbReference type="PANTHER" id="PTHR30246:SF1">
    <property type="entry name" value="2-DEHYDRO-3-DEOXY-6-PHOSPHOGALACTONATE ALDOLASE-RELATED"/>
    <property type="match status" value="1"/>
</dbReference>
<dbReference type="Proteomes" id="UP000295710">
    <property type="component" value="Unassembled WGS sequence"/>
</dbReference>
<proteinExistence type="inferred from homology"/>
<keyword evidence="7" id="KW-1185">Reference proteome</keyword>
<dbReference type="GO" id="GO:0008700">
    <property type="term" value="F:(R,S)-4-hydroxy-2-oxoglutarate aldolase activity"/>
    <property type="evidence" value="ECO:0007669"/>
    <property type="project" value="UniProtKB-EC"/>
</dbReference>
<comment type="caution">
    <text evidence="6">The sequence shown here is derived from an EMBL/GenBank/DDBJ whole genome shotgun (WGS) entry which is preliminary data.</text>
</comment>
<dbReference type="GO" id="GO:0008675">
    <property type="term" value="F:2-dehydro-3-deoxy-phosphogluconate aldolase activity"/>
    <property type="evidence" value="ECO:0007669"/>
    <property type="project" value="UniProtKB-EC"/>
</dbReference>
<dbReference type="AlphaFoldDB" id="A0A4R4FCZ4"/>
<dbReference type="EC" id="4.1.3.16" evidence="6"/>
<organism evidence="6 7">
    <name type="scientific">Extibacter muris</name>
    <dbReference type="NCBI Taxonomy" id="1796622"/>
    <lineage>
        <taxon>Bacteria</taxon>
        <taxon>Bacillati</taxon>
        <taxon>Bacillota</taxon>
        <taxon>Clostridia</taxon>
        <taxon>Lachnospirales</taxon>
        <taxon>Lachnospiraceae</taxon>
        <taxon>Extibacter</taxon>
    </lineage>
</organism>
<name>A0A4R4FCZ4_9FIRM</name>
<dbReference type="CDD" id="cd00452">
    <property type="entry name" value="KDPG_aldolase"/>
    <property type="match status" value="1"/>
</dbReference>
<sequence length="319" mass="34526">MEVFQLIGELGIVPVVEMPAIELAGPLAGILIKAGLPVIEIMFRNGHAAESIRAVKKEYPQMCVGAGTILTIGQLDSAIKAGADFIVTPGYKQEIVERAGQMEVPILPGCVTPSEIENGMGNGLSVFKYFPVKAMGGSAALRELEGPYPNSRFVVTGGLKMSELEEYFSTKNVLAAGGDFIASFDEIKNERWEQIEKNCAQAIQLSLGFQLAHVGINCGCNENGDKTAGRVADIFGLAHRKGAKSDFAGNAVEFMKEDFPGKSGHIAIGTYSVERAVRYLKSKGIHIRERYRNIAEDGTLIAAYLEEEVESFAIHVVRR</sequence>
<dbReference type="SUPFAM" id="SSF51569">
    <property type="entry name" value="Aldolase"/>
    <property type="match status" value="1"/>
</dbReference>
<comment type="subunit">
    <text evidence="3">Homotrimer.</text>
</comment>
<dbReference type="InterPro" id="IPR000887">
    <property type="entry name" value="Aldlse_KDPG_KHG"/>
</dbReference>
<keyword evidence="5" id="KW-0119">Carbohydrate metabolism</keyword>
<evidence type="ECO:0000256" key="1">
    <source>
        <dbReference type="ARBA" id="ARBA00004761"/>
    </source>
</evidence>
<evidence type="ECO:0000313" key="6">
    <source>
        <dbReference type="EMBL" id="TDA20609.1"/>
    </source>
</evidence>
<accession>A0A4R4FCZ4</accession>
<dbReference type="PANTHER" id="PTHR30246">
    <property type="entry name" value="2-KETO-3-DEOXY-6-PHOSPHOGLUCONATE ALDOLASE"/>
    <property type="match status" value="1"/>
</dbReference>